<dbReference type="PROSITE" id="PS01094">
    <property type="entry name" value="UPF0076"/>
    <property type="match status" value="1"/>
</dbReference>
<comment type="caution">
    <text evidence="2">The sequence shown here is derived from an EMBL/GenBank/DDBJ whole genome shotgun (WGS) entry which is preliminary data.</text>
</comment>
<dbReference type="EC" id="3.5.4.-" evidence="2"/>
<dbReference type="GO" id="GO:0016787">
    <property type="term" value="F:hydrolase activity"/>
    <property type="evidence" value="ECO:0007669"/>
    <property type="project" value="UniProtKB-KW"/>
</dbReference>
<keyword evidence="3" id="KW-1185">Reference proteome</keyword>
<sequence length="131" mass="13360">MTTAIATQDAPAAVGPYSQAVSTGNASGATVYLSGQIPLDPATGKLVEGDVQAQADRVLRNLGAVLSAAGLGFAHVVKTTVLLADINDFKAVNEVYSRYFLGPVLPARAAFAVAALPLGARVEIEAVALRP</sequence>
<dbReference type="Pfam" id="PF01042">
    <property type="entry name" value="Ribonuc_L-PSP"/>
    <property type="match status" value="1"/>
</dbReference>
<accession>A0ABY1VR00</accession>
<dbReference type="Gene3D" id="3.30.1330.40">
    <property type="entry name" value="RutC-like"/>
    <property type="match status" value="1"/>
</dbReference>
<evidence type="ECO:0000256" key="1">
    <source>
        <dbReference type="ARBA" id="ARBA00010552"/>
    </source>
</evidence>
<dbReference type="Proteomes" id="UP000250006">
    <property type="component" value="Unassembled WGS sequence"/>
</dbReference>
<dbReference type="InterPro" id="IPR006056">
    <property type="entry name" value="RidA"/>
</dbReference>
<dbReference type="SUPFAM" id="SSF55298">
    <property type="entry name" value="YjgF-like"/>
    <property type="match status" value="1"/>
</dbReference>
<dbReference type="RefSeq" id="WP_111837344.1">
    <property type="nucleotide sequence ID" value="NZ_UAPQ01000011.1"/>
</dbReference>
<reference evidence="2 3" key="1">
    <citation type="submission" date="2018-06" db="EMBL/GenBank/DDBJ databases">
        <authorList>
            <consortium name="Pathogen Informatics"/>
            <person name="Doyle S."/>
        </authorList>
    </citation>
    <scope>NUCLEOTIDE SEQUENCE [LARGE SCALE GENOMIC DNA]</scope>
    <source>
        <strain evidence="2 3">NCTC11535</strain>
    </source>
</reference>
<keyword evidence="2" id="KW-0378">Hydrolase</keyword>
<dbReference type="InterPro" id="IPR006175">
    <property type="entry name" value="YjgF/YER057c/UK114"/>
</dbReference>
<dbReference type="PANTHER" id="PTHR11803:SF39">
    <property type="entry name" value="2-IMINOBUTANOATE_2-IMINOPROPANOATE DEAMINASE"/>
    <property type="match status" value="1"/>
</dbReference>
<dbReference type="PANTHER" id="PTHR11803">
    <property type="entry name" value="2-IMINOBUTANOATE/2-IMINOPROPANOATE DEAMINASE RIDA"/>
    <property type="match status" value="1"/>
</dbReference>
<organism evidence="2 3">
    <name type="scientific">Actinomyces bovis</name>
    <dbReference type="NCBI Taxonomy" id="1658"/>
    <lineage>
        <taxon>Bacteria</taxon>
        <taxon>Bacillati</taxon>
        <taxon>Actinomycetota</taxon>
        <taxon>Actinomycetes</taxon>
        <taxon>Actinomycetales</taxon>
        <taxon>Actinomycetaceae</taxon>
        <taxon>Actinomyces</taxon>
    </lineage>
</organism>
<dbReference type="NCBIfam" id="TIGR00004">
    <property type="entry name" value="Rid family detoxifying hydrolase"/>
    <property type="match status" value="1"/>
</dbReference>
<name>A0ABY1VR00_9ACTO</name>
<comment type="similarity">
    <text evidence="1">Belongs to the RutC family.</text>
</comment>
<protein>
    <submittedName>
        <fullName evidence="2">Enamine/imine deaminase</fullName>
        <ecNumber evidence="2">3.5.4.-</ecNumber>
    </submittedName>
</protein>
<gene>
    <name evidence="2" type="primary">yabJ</name>
    <name evidence="2" type="ORF">NCTC11535_02172</name>
</gene>
<dbReference type="InterPro" id="IPR035959">
    <property type="entry name" value="RutC-like_sf"/>
</dbReference>
<proteinExistence type="inferred from homology"/>
<dbReference type="InterPro" id="IPR019897">
    <property type="entry name" value="RidA_CS"/>
</dbReference>
<evidence type="ECO:0000313" key="3">
    <source>
        <dbReference type="Proteomes" id="UP000250006"/>
    </source>
</evidence>
<dbReference type="EMBL" id="UAPQ01000011">
    <property type="protein sequence ID" value="SPT54455.1"/>
    <property type="molecule type" value="Genomic_DNA"/>
</dbReference>
<dbReference type="CDD" id="cd00448">
    <property type="entry name" value="YjgF_YER057c_UK114_family"/>
    <property type="match status" value="1"/>
</dbReference>
<evidence type="ECO:0000313" key="2">
    <source>
        <dbReference type="EMBL" id="SPT54455.1"/>
    </source>
</evidence>